<accession>C1DGK7</accession>
<evidence type="ECO:0000313" key="1">
    <source>
        <dbReference type="EMBL" id="ACO80503.1"/>
    </source>
</evidence>
<dbReference type="EnsemblBacteria" id="ACO80503">
    <property type="protein sequence ID" value="ACO80503"/>
    <property type="gene ID" value="Avin_43820"/>
</dbReference>
<dbReference type="STRING" id="322710.Avin_43820"/>
<name>C1DGK7_AZOVD</name>
<evidence type="ECO:0000313" key="2">
    <source>
        <dbReference type="Proteomes" id="UP000002424"/>
    </source>
</evidence>
<gene>
    <name evidence="1" type="ordered locus">Avin_43820</name>
</gene>
<organism evidence="1 2">
    <name type="scientific">Azotobacter vinelandii (strain DJ / ATCC BAA-1303)</name>
    <dbReference type="NCBI Taxonomy" id="322710"/>
    <lineage>
        <taxon>Bacteria</taxon>
        <taxon>Pseudomonadati</taxon>
        <taxon>Pseudomonadota</taxon>
        <taxon>Gammaproteobacteria</taxon>
        <taxon>Pseudomonadales</taxon>
        <taxon>Pseudomonadaceae</taxon>
        <taxon>Azotobacter</taxon>
    </lineage>
</organism>
<dbReference type="HOGENOM" id="CLU_3131850_0_0_6"/>
<protein>
    <submittedName>
        <fullName evidence="1">Uncharacterized protein</fullName>
    </submittedName>
</protein>
<dbReference type="Proteomes" id="UP000002424">
    <property type="component" value="Chromosome"/>
</dbReference>
<dbReference type="KEGG" id="avn:Avin_43820"/>
<keyword evidence="2" id="KW-1185">Reference proteome</keyword>
<dbReference type="AlphaFoldDB" id="C1DGK7"/>
<reference evidence="1 2" key="1">
    <citation type="journal article" date="2009" name="J. Bacteriol.">
        <title>Genome sequence of Azotobacter vinelandii, an obligate aerobe specialized to support diverse anaerobic metabolic processes.</title>
        <authorList>
            <person name="Setubal J.C."/>
            <person name="dos Santos P."/>
            <person name="Goldman B.S."/>
            <person name="Ertesvag H."/>
            <person name="Espin G."/>
            <person name="Rubio L.M."/>
            <person name="Valla S."/>
            <person name="Almeida N.F."/>
            <person name="Balasubramanian D."/>
            <person name="Cromes L."/>
            <person name="Curatti L."/>
            <person name="Du Z."/>
            <person name="Godsy E."/>
            <person name="Goodner B."/>
            <person name="Hellner-Burris K."/>
            <person name="Hernandez J.A."/>
            <person name="Houmiel K."/>
            <person name="Imperial J."/>
            <person name="Kennedy C."/>
            <person name="Larson T.J."/>
            <person name="Latreille P."/>
            <person name="Ligon L.S."/>
            <person name="Lu J."/>
            <person name="Maerk M."/>
            <person name="Miller N.M."/>
            <person name="Norton S."/>
            <person name="O'Carroll I.P."/>
            <person name="Paulsen I."/>
            <person name="Raulfs E.C."/>
            <person name="Roemer R."/>
            <person name="Rosser J."/>
            <person name="Segura D."/>
            <person name="Slater S."/>
            <person name="Stricklin S.L."/>
            <person name="Studholme D.J."/>
            <person name="Sun J."/>
            <person name="Viana C.J."/>
            <person name="Wallin E."/>
            <person name="Wang B."/>
            <person name="Wheeler C."/>
            <person name="Zhu H."/>
            <person name="Dean D.R."/>
            <person name="Dixon R."/>
            <person name="Wood D."/>
        </authorList>
    </citation>
    <scope>NUCLEOTIDE SEQUENCE [LARGE SCALE GENOMIC DNA]</scope>
    <source>
        <strain evidence="2">DJ / ATCC BAA-1303</strain>
    </source>
</reference>
<dbReference type="EMBL" id="CP001157">
    <property type="protein sequence ID" value="ACO80503.1"/>
    <property type="molecule type" value="Genomic_DNA"/>
</dbReference>
<sequence length="49" mass="5303">MREGDCTGDAAGAGCLHCFRNRATLKNFLYSIRYDAGEAPAGFAWDTVC</sequence>
<proteinExistence type="predicted"/>